<dbReference type="AlphaFoldDB" id="A0AAQ3UK81"/>
<feature type="compositionally biased region" description="Low complexity" evidence="1">
    <location>
        <begin position="90"/>
        <end position="107"/>
    </location>
</feature>
<gene>
    <name evidence="2" type="ORF">U9M48_036979</name>
</gene>
<keyword evidence="3" id="KW-1185">Reference proteome</keyword>
<dbReference type="EMBL" id="CP144752">
    <property type="protein sequence ID" value="WVZ90699.1"/>
    <property type="molecule type" value="Genomic_DNA"/>
</dbReference>
<proteinExistence type="predicted"/>
<organism evidence="2 3">
    <name type="scientific">Paspalum notatum var. saurae</name>
    <dbReference type="NCBI Taxonomy" id="547442"/>
    <lineage>
        <taxon>Eukaryota</taxon>
        <taxon>Viridiplantae</taxon>
        <taxon>Streptophyta</taxon>
        <taxon>Embryophyta</taxon>
        <taxon>Tracheophyta</taxon>
        <taxon>Spermatophyta</taxon>
        <taxon>Magnoliopsida</taxon>
        <taxon>Liliopsida</taxon>
        <taxon>Poales</taxon>
        <taxon>Poaceae</taxon>
        <taxon>PACMAD clade</taxon>
        <taxon>Panicoideae</taxon>
        <taxon>Andropogonodae</taxon>
        <taxon>Paspaleae</taxon>
        <taxon>Paspalinae</taxon>
        <taxon>Paspalum</taxon>
    </lineage>
</organism>
<name>A0AAQ3UK81_PASNO</name>
<feature type="region of interest" description="Disordered" evidence="1">
    <location>
        <begin position="1"/>
        <end position="116"/>
    </location>
</feature>
<accession>A0AAQ3UK81</accession>
<sequence length="174" mass="17848">MAPTLSQARAASSSPCSPPARPTSAVHHQHQAADPLPMAPPICPASSSALDVAPTCNERRWSLSSMPEQKGEQPWLVAGSSMPSPPPLGAPGSSSAASPCSSTTPSPVRGNAQQGSSALLTALQPVGDVDRPGLTSSRHQHIHASTRYGIDSLPAPQALGENLEIAILRCRPSS</sequence>
<evidence type="ECO:0000256" key="1">
    <source>
        <dbReference type="SAM" id="MobiDB-lite"/>
    </source>
</evidence>
<protein>
    <submittedName>
        <fullName evidence="2">Uncharacterized protein</fullName>
    </submittedName>
</protein>
<evidence type="ECO:0000313" key="3">
    <source>
        <dbReference type="Proteomes" id="UP001341281"/>
    </source>
</evidence>
<reference evidence="2 3" key="1">
    <citation type="submission" date="2024-02" db="EMBL/GenBank/DDBJ databases">
        <title>High-quality chromosome-scale genome assembly of Pensacola bahiagrass (Paspalum notatum Flugge var. saurae).</title>
        <authorList>
            <person name="Vega J.M."/>
            <person name="Podio M."/>
            <person name="Orjuela J."/>
            <person name="Siena L.A."/>
            <person name="Pessino S.C."/>
            <person name="Combes M.C."/>
            <person name="Mariac C."/>
            <person name="Albertini E."/>
            <person name="Pupilli F."/>
            <person name="Ortiz J.P.A."/>
            <person name="Leblanc O."/>
        </authorList>
    </citation>
    <scope>NUCLEOTIDE SEQUENCE [LARGE SCALE GENOMIC DNA]</scope>
    <source>
        <strain evidence="2">R1</strain>
        <tissue evidence="2">Leaf</tissue>
    </source>
</reference>
<dbReference type="Proteomes" id="UP001341281">
    <property type="component" value="Chromosome 08"/>
</dbReference>
<evidence type="ECO:0000313" key="2">
    <source>
        <dbReference type="EMBL" id="WVZ90699.1"/>
    </source>
</evidence>